<keyword evidence="6 8" id="KW-0067">ATP-binding</keyword>
<dbReference type="Gene3D" id="1.20.59.20">
    <property type="match status" value="1"/>
</dbReference>
<gene>
    <name evidence="8 10" type="primary">tilS</name>
    <name evidence="10" type="ORF">VAT7223_01986</name>
</gene>
<dbReference type="NCBIfam" id="TIGR02433">
    <property type="entry name" value="lysidine_TilS_C"/>
    <property type="match status" value="1"/>
</dbReference>
<evidence type="ECO:0000259" key="9">
    <source>
        <dbReference type="SMART" id="SM00977"/>
    </source>
</evidence>
<evidence type="ECO:0000256" key="5">
    <source>
        <dbReference type="ARBA" id="ARBA00022741"/>
    </source>
</evidence>
<accession>A0A1C3IRI7</accession>
<dbReference type="SMART" id="SM00977">
    <property type="entry name" value="TilS_C"/>
    <property type="match status" value="1"/>
</dbReference>
<dbReference type="InterPro" id="IPR015262">
    <property type="entry name" value="tRNA_Ile_lys_synt_subst-bd"/>
</dbReference>
<evidence type="ECO:0000256" key="2">
    <source>
        <dbReference type="ARBA" id="ARBA00022490"/>
    </source>
</evidence>
<dbReference type="AlphaFoldDB" id="A0A1C3IRI7"/>
<dbReference type="Proteomes" id="UP000092876">
    <property type="component" value="Unassembled WGS sequence"/>
</dbReference>
<feature type="binding site" evidence="8">
    <location>
        <begin position="27"/>
        <end position="32"/>
    </location>
    <ligand>
        <name>ATP</name>
        <dbReference type="ChEBI" id="CHEBI:30616"/>
    </ligand>
</feature>
<evidence type="ECO:0000256" key="3">
    <source>
        <dbReference type="ARBA" id="ARBA00022598"/>
    </source>
</evidence>
<dbReference type="PANTHER" id="PTHR43033:SF1">
    <property type="entry name" value="TRNA(ILE)-LYSIDINE SYNTHASE-RELATED"/>
    <property type="match status" value="1"/>
</dbReference>
<comment type="domain">
    <text evidence="8">The N-terminal region contains the highly conserved SGGXDS motif, predicted to be a P-loop motif involved in ATP binding.</text>
</comment>
<keyword evidence="2 8" id="KW-0963">Cytoplasm</keyword>
<dbReference type="PANTHER" id="PTHR43033">
    <property type="entry name" value="TRNA(ILE)-LYSIDINE SYNTHASE-RELATED"/>
    <property type="match status" value="1"/>
</dbReference>
<proteinExistence type="inferred from homology"/>
<reference evidence="11" key="1">
    <citation type="submission" date="2016-06" db="EMBL/GenBank/DDBJ databases">
        <authorList>
            <person name="Rodrigo-Torres Lidia"/>
            <person name="Arahal R.David."/>
        </authorList>
    </citation>
    <scope>NUCLEOTIDE SEQUENCE [LARGE SCALE GENOMIC DNA]</scope>
    <source>
        <strain evidence="11">CECT 7223</strain>
    </source>
</reference>
<organism evidence="10 11">
    <name type="scientific">Vibrio atlanticus</name>
    <dbReference type="NCBI Taxonomy" id="693153"/>
    <lineage>
        <taxon>Bacteria</taxon>
        <taxon>Pseudomonadati</taxon>
        <taxon>Pseudomonadota</taxon>
        <taxon>Gammaproteobacteria</taxon>
        <taxon>Vibrionales</taxon>
        <taxon>Vibrionaceae</taxon>
        <taxon>Vibrio</taxon>
    </lineage>
</organism>
<keyword evidence="5 8" id="KW-0547">Nucleotide-binding</keyword>
<sequence>MTHLIETFTSAFQQSDLKPRRLVVAFSGGVDSRVLLELAAQYAKSHHIECCAVHVHHGLSKNADLWAEQCQTWCDALSVSLAVERVSLDINSGESVEKLARDARYQAFQQYIRQGDVLVTGQHIDDQLETFLLALKRGSGPKGLSSMAKVMSFGEAFIVRPLLSVTRSDIEASAHDMGLTWVEDESNQDLRFDRNFIRHQVTPTLTERWPSFRESVCRSAQLCAEQESLLDELLESHLQQALGGCNSKSQSLSIDSLSQHSDLLRARLIRMWISHCNQPMPSQKQLKLIWDEVACAQADANPKLVLNDVEIRRFNNQLYLVQDTKDLSNWESEILIDENLLLPDGLGEIHLKAVSSGSASHNRDVQRFSLTKANGTLRVIFNPEGVSAHPVGRGHSRKLKKLFQEYQVPSWLRRRTPILMDGDRVIAVLGLFVDKNYEGQDCEALWSK</sequence>
<dbReference type="InterPro" id="IPR014729">
    <property type="entry name" value="Rossmann-like_a/b/a_fold"/>
</dbReference>
<dbReference type="Pfam" id="PF09179">
    <property type="entry name" value="TilS"/>
    <property type="match status" value="1"/>
</dbReference>
<comment type="catalytic activity">
    <reaction evidence="7 8">
        <text>cytidine(34) in tRNA(Ile2) + L-lysine + ATP = lysidine(34) in tRNA(Ile2) + AMP + diphosphate + H(+)</text>
        <dbReference type="Rhea" id="RHEA:43744"/>
        <dbReference type="Rhea" id="RHEA-COMP:10625"/>
        <dbReference type="Rhea" id="RHEA-COMP:10670"/>
        <dbReference type="ChEBI" id="CHEBI:15378"/>
        <dbReference type="ChEBI" id="CHEBI:30616"/>
        <dbReference type="ChEBI" id="CHEBI:32551"/>
        <dbReference type="ChEBI" id="CHEBI:33019"/>
        <dbReference type="ChEBI" id="CHEBI:82748"/>
        <dbReference type="ChEBI" id="CHEBI:83665"/>
        <dbReference type="ChEBI" id="CHEBI:456215"/>
        <dbReference type="EC" id="6.3.4.19"/>
    </reaction>
</comment>
<dbReference type="InterPro" id="IPR012796">
    <property type="entry name" value="Lysidine-tRNA-synth_C"/>
</dbReference>
<feature type="domain" description="Lysidine-tRNA(Ile) synthetase C-terminal" evidence="9">
    <location>
        <begin position="377"/>
        <end position="448"/>
    </location>
</feature>
<dbReference type="Pfam" id="PF01171">
    <property type="entry name" value="ATP_bind_3"/>
    <property type="match status" value="1"/>
</dbReference>
<dbReference type="GO" id="GO:0006400">
    <property type="term" value="P:tRNA modification"/>
    <property type="evidence" value="ECO:0007669"/>
    <property type="project" value="UniProtKB-UniRule"/>
</dbReference>
<name>A0A1C3IRI7_9VIBR</name>
<comment type="similarity">
    <text evidence="8">Belongs to the tRNA(Ile)-lysidine synthase family.</text>
</comment>
<comment type="subcellular location">
    <subcellularLocation>
        <location evidence="1 8">Cytoplasm</location>
    </subcellularLocation>
</comment>
<dbReference type="SUPFAM" id="SSF82829">
    <property type="entry name" value="MesJ substrate recognition domain-like"/>
    <property type="match status" value="1"/>
</dbReference>
<dbReference type="EC" id="6.3.4.19" evidence="8"/>
<evidence type="ECO:0000256" key="1">
    <source>
        <dbReference type="ARBA" id="ARBA00004496"/>
    </source>
</evidence>
<dbReference type="NCBIfam" id="TIGR02432">
    <property type="entry name" value="lysidine_TilS_N"/>
    <property type="match status" value="1"/>
</dbReference>
<keyword evidence="3 8" id="KW-0436">Ligase</keyword>
<dbReference type="InterPro" id="IPR012795">
    <property type="entry name" value="tRNA_Ile_lys_synt_N"/>
</dbReference>
<evidence type="ECO:0000256" key="6">
    <source>
        <dbReference type="ARBA" id="ARBA00022840"/>
    </source>
</evidence>
<keyword evidence="4 8" id="KW-0819">tRNA processing</keyword>
<dbReference type="EMBL" id="FLQP01000025">
    <property type="protein sequence ID" value="SBS64046.1"/>
    <property type="molecule type" value="Genomic_DNA"/>
</dbReference>
<dbReference type="CDD" id="cd01992">
    <property type="entry name" value="TilS_N"/>
    <property type="match status" value="1"/>
</dbReference>
<dbReference type="InterPro" id="IPR011063">
    <property type="entry name" value="TilS/TtcA_N"/>
</dbReference>
<dbReference type="GO" id="GO:0005737">
    <property type="term" value="C:cytoplasm"/>
    <property type="evidence" value="ECO:0007669"/>
    <property type="project" value="UniProtKB-SubCell"/>
</dbReference>
<evidence type="ECO:0000256" key="8">
    <source>
        <dbReference type="HAMAP-Rule" id="MF_01161"/>
    </source>
</evidence>
<dbReference type="HAMAP" id="MF_01161">
    <property type="entry name" value="tRNA_Ile_lys_synt"/>
    <property type="match status" value="1"/>
</dbReference>
<protein>
    <recommendedName>
        <fullName evidence="8">tRNA(Ile)-lysidine synthase</fullName>
        <ecNumber evidence="8">6.3.4.19</ecNumber>
    </recommendedName>
    <alternativeName>
        <fullName evidence="8">tRNA(Ile)-2-lysyl-cytidine synthase</fullName>
    </alternativeName>
    <alternativeName>
        <fullName evidence="8">tRNA(Ile)-lysidine synthetase</fullName>
    </alternativeName>
</protein>
<dbReference type="Gene3D" id="3.40.50.620">
    <property type="entry name" value="HUPs"/>
    <property type="match status" value="1"/>
</dbReference>
<dbReference type="SUPFAM" id="SSF56037">
    <property type="entry name" value="PheT/TilS domain"/>
    <property type="match status" value="1"/>
</dbReference>
<evidence type="ECO:0000256" key="4">
    <source>
        <dbReference type="ARBA" id="ARBA00022694"/>
    </source>
</evidence>
<evidence type="ECO:0000256" key="7">
    <source>
        <dbReference type="ARBA" id="ARBA00048539"/>
    </source>
</evidence>
<dbReference type="SUPFAM" id="SSF52402">
    <property type="entry name" value="Adenine nucleotide alpha hydrolases-like"/>
    <property type="match status" value="1"/>
</dbReference>
<dbReference type="Pfam" id="PF11734">
    <property type="entry name" value="TilS_C"/>
    <property type="match status" value="1"/>
</dbReference>
<evidence type="ECO:0000313" key="10">
    <source>
        <dbReference type="EMBL" id="SBS64046.1"/>
    </source>
</evidence>
<dbReference type="GO" id="GO:0005524">
    <property type="term" value="F:ATP binding"/>
    <property type="evidence" value="ECO:0007669"/>
    <property type="project" value="UniProtKB-UniRule"/>
</dbReference>
<comment type="function">
    <text evidence="8">Ligates lysine onto the cytidine present at position 34 of the AUA codon-specific tRNA(Ile) that contains the anticodon CAU, in an ATP-dependent manner. Cytidine is converted to lysidine, thus changing the amino acid specificity of the tRNA from methionine to isoleucine.</text>
</comment>
<dbReference type="GeneID" id="94233725"/>
<dbReference type="GO" id="GO:0032267">
    <property type="term" value="F:tRNA(Ile)-lysidine synthase activity"/>
    <property type="evidence" value="ECO:0007669"/>
    <property type="project" value="UniProtKB-EC"/>
</dbReference>
<evidence type="ECO:0000313" key="11">
    <source>
        <dbReference type="Proteomes" id="UP000092876"/>
    </source>
</evidence>
<dbReference type="RefSeq" id="WP_065679071.1">
    <property type="nucleotide sequence ID" value="NZ_AP025460.1"/>
</dbReference>
<dbReference type="InterPro" id="IPR012094">
    <property type="entry name" value="tRNA_Ile_lys_synt"/>
</dbReference>